<dbReference type="InterPro" id="IPR011991">
    <property type="entry name" value="ArsR-like_HTH"/>
</dbReference>
<dbReference type="Proteomes" id="UP001589733">
    <property type="component" value="Unassembled WGS sequence"/>
</dbReference>
<sequence>MAPGFQHVTDPEAVKIFLNLSYVPVLEELMRREWMVSALAAHLGLPLNAVHHRVRRLVAVGLARETRHQARRGRPLRHYRAAAQAFLVPYHSTSLGSLEDLIGLHEDSFQRRFHQAVVRAGLTLVQDRHDIGLRLYMDGEEVVSDFTPRAETFDLRELLRPEAPALLAHRGLLHLTREDAKALQNELNAVLDFYFQKTGPNLYLIRIGLAPES</sequence>
<gene>
    <name evidence="1" type="ORF">ACFFLM_11755</name>
</gene>
<protein>
    <recommendedName>
        <fullName evidence="3">ArsR family transcriptional regulator</fullName>
    </recommendedName>
</protein>
<evidence type="ECO:0000313" key="1">
    <source>
        <dbReference type="EMBL" id="MFB9992642.1"/>
    </source>
</evidence>
<dbReference type="InterPro" id="IPR036390">
    <property type="entry name" value="WH_DNA-bd_sf"/>
</dbReference>
<comment type="caution">
    <text evidence="1">The sequence shown here is derived from an EMBL/GenBank/DDBJ whole genome shotgun (WGS) entry which is preliminary data.</text>
</comment>
<keyword evidence="2" id="KW-1185">Reference proteome</keyword>
<dbReference type="InterPro" id="IPR036388">
    <property type="entry name" value="WH-like_DNA-bd_sf"/>
</dbReference>
<evidence type="ECO:0000313" key="2">
    <source>
        <dbReference type="Proteomes" id="UP001589733"/>
    </source>
</evidence>
<reference evidence="1 2" key="1">
    <citation type="submission" date="2024-09" db="EMBL/GenBank/DDBJ databases">
        <authorList>
            <person name="Sun Q."/>
            <person name="Mori K."/>
        </authorList>
    </citation>
    <scope>NUCLEOTIDE SEQUENCE [LARGE SCALE GENOMIC DNA]</scope>
    <source>
        <strain evidence="1 2">JCM 13503</strain>
    </source>
</reference>
<evidence type="ECO:0008006" key="3">
    <source>
        <dbReference type="Google" id="ProtNLM"/>
    </source>
</evidence>
<dbReference type="RefSeq" id="WP_380009940.1">
    <property type="nucleotide sequence ID" value="NZ_JBHLYR010000033.1"/>
</dbReference>
<dbReference type="CDD" id="cd00090">
    <property type="entry name" value="HTH_ARSR"/>
    <property type="match status" value="1"/>
</dbReference>
<dbReference type="EMBL" id="JBHLYR010000033">
    <property type="protein sequence ID" value="MFB9992642.1"/>
    <property type="molecule type" value="Genomic_DNA"/>
</dbReference>
<dbReference type="SUPFAM" id="SSF46785">
    <property type="entry name" value="Winged helix' DNA-binding domain"/>
    <property type="match status" value="1"/>
</dbReference>
<accession>A0ABV6AYR7</accession>
<dbReference type="Gene3D" id="1.10.10.10">
    <property type="entry name" value="Winged helix-like DNA-binding domain superfamily/Winged helix DNA-binding domain"/>
    <property type="match status" value="1"/>
</dbReference>
<proteinExistence type="predicted"/>
<name>A0ABV6AYR7_9DEIO</name>
<organism evidence="1 2">
    <name type="scientific">Deinococcus oregonensis</name>
    <dbReference type="NCBI Taxonomy" id="1805970"/>
    <lineage>
        <taxon>Bacteria</taxon>
        <taxon>Thermotogati</taxon>
        <taxon>Deinococcota</taxon>
        <taxon>Deinococci</taxon>
        <taxon>Deinococcales</taxon>
        <taxon>Deinococcaceae</taxon>
        <taxon>Deinococcus</taxon>
    </lineage>
</organism>